<evidence type="ECO:0000256" key="1">
    <source>
        <dbReference type="SAM" id="MobiDB-lite"/>
    </source>
</evidence>
<comment type="caution">
    <text evidence="2">The sequence shown here is derived from an EMBL/GenBank/DDBJ whole genome shotgun (WGS) entry which is preliminary data.</text>
</comment>
<dbReference type="RefSeq" id="WP_259079746.1">
    <property type="nucleotide sequence ID" value="NZ_JANUAU010000003.1"/>
</dbReference>
<proteinExistence type="predicted"/>
<accession>A0A9X2Q5S4</accession>
<dbReference type="EMBL" id="JANUAU010000003">
    <property type="protein sequence ID" value="MCS3677226.1"/>
    <property type="molecule type" value="Genomic_DNA"/>
</dbReference>
<gene>
    <name evidence="2" type="ORF">GGP71_001142</name>
</gene>
<name>A0A9X2Q5S4_9BACT</name>
<sequence>MDTTSEDTPPNVSFRTRLAVLRPRDHATLLLTPILVGLGLLEGATSGGAPADLFSAGVLLSLAAVGGYRSYMTWREPAPDPQAGQAEGNPAS</sequence>
<organism evidence="2 3">
    <name type="scientific">Salinibacter ruber</name>
    <dbReference type="NCBI Taxonomy" id="146919"/>
    <lineage>
        <taxon>Bacteria</taxon>
        <taxon>Pseudomonadati</taxon>
        <taxon>Rhodothermota</taxon>
        <taxon>Rhodothermia</taxon>
        <taxon>Rhodothermales</taxon>
        <taxon>Salinibacteraceae</taxon>
        <taxon>Salinibacter</taxon>
    </lineage>
</organism>
<protein>
    <submittedName>
        <fullName evidence="2">Uncharacterized protein</fullName>
    </submittedName>
</protein>
<reference evidence="2" key="1">
    <citation type="submission" date="2022-08" db="EMBL/GenBank/DDBJ databases">
        <title>Genomic Encyclopedia of Type Strains, Phase V (KMG-V): Genome sequencing to study the core and pangenomes of soil and plant-associated prokaryotes.</title>
        <authorList>
            <person name="Whitman W."/>
        </authorList>
    </citation>
    <scope>NUCLEOTIDE SEQUENCE</scope>
    <source>
        <strain evidence="2">0</strain>
    </source>
</reference>
<evidence type="ECO:0000313" key="2">
    <source>
        <dbReference type="EMBL" id="MCS3677226.1"/>
    </source>
</evidence>
<feature type="region of interest" description="Disordered" evidence="1">
    <location>
        <begin position="73"/>
        <end position="92"/>
    </location>
</feature>
<dbReference type="AlphaFoldDB" id="A0A9X2Q5S4"/>
<dbReference type="Proteomes" id="UP001155027">
    <property type="component" value="Unassembled WGS sequence"/>
</dbReference>
<evidence type="ECO:0000313" key="3">
    <source>
        <dbReference type="Proteomes" id="UP001155027"/>
    </source>
</evidence>